<keyword evidence="4" id="KW-1185">Reference proteome</keyword>
<dbReference type="InParanoid" id="G0N892"/>
<evidence type="ECO:0000256" key="1">
    <source>
        <dbReference type="SAM" id="MobiDB-lite"/>
    </source>
</evidence>
<sequence>MDVYKENILDGMIYTFHFQRFPVAAAHLMLTQMIGSEACTLLYVQGLYKIIEDKKFSLTKPHLLNMPDHILENVVKELDEESRTIVRKTCKKLRALADNHPRRLESLYVHFNDTQNSVSLHFNGLAVHYREKEGGCLVEFSHPFSAPNSMQKSKVIEGEMKQLATQDLKTILINPKLEIEFFGLYTKIGSGFYPEFKELVKMLPTLDHKLHIEHFLWQKLLENKNLDQIIMHDNYGYNPVKKLRDILRPFRSHSDPSWAEFNYPNSDKKLMIRVYEDNIWFKGPRFRRDEEIEKMVDDEDDSWLDSEDESEEEVTDEEETDVEDPATDEDED</sequence>
<dbReference type="Proteomes" id="UP000008068">
    <property type="component" value="Unassembled WGS sequence"/>
</dbReference>
<dbReference type="SUPFAM" id="SSF81383">
    <property type="entry name" value="F-box domain"/>
    <property type="match status" value="1"/>
</dbReference>
<feature type="domain" description="F-box" evidence="2">
    <location>
        <begin position="60"/>
        <end position="111"/>
    </location>
</feature>
<protein>
    <recommendedName>
        <fullName evidence="2">F-box domain-containing protein</fullName>
    </recommendedName>
</protein>
<dbReference type="SMART" id="SM00256">
    <property type="entry name" value="FBOX"/>
    <property type="match status" value="1"/>
</dbReference>
<dbReference type="EMBL" id="GL379849">
    <property type="protein sequence ID" value="EGT55110.1"/>
    <property type="molecule type" value="Genomic_DNA"/>
</dbReference>
<dbReference type="InterPro" id="IPR036047">
    <property type="entry name" value="F-box-like_dom_sf"/>
</dbReference>
<dbReference type="HOGENOM" id="CLU_055341_0_0_1"/>
<dbReference type="OrthoDB" id="5906906at2759"/>
<dbReference type="AlphaFoldDB" id="G0N892"/>
<feature type="region of interest" description="Disordered" evidence="1">
    <location>
        <begin position="291"/>
        <end position="332"/>
    </location>
</feature>
<proteinExistence type="predicted"/>
<reference evidence="4" key="1">
    <citation type="submission" date="2011-07" db="EMBL/GenBank/DDBJ databases">
        <authorList>
            <consortium name="Caenorhabditis brenneri Sequencing and Analysis Consortium"/>
            <person name="Wilson R.K."/>
        </authorList>
    </citation>
    <scope>NUCLEOTIDE SEQUENCE [LARGE SCALE GENOMIC DNA]</scope>
    <source>
        <strain evidence="4">PB2801</strain>
    </source>
</reference>
<gene>
    <name evidence="3" type="ORF">CAEBREN_03725</name>
</gene>
<evidence type="ECO:0000313" key="3">
    <source>
        <dbReference type="EMBL" id="EGT55110.1"/>
    </source>
</evidence>
<organism evidence="4">
    <name type="scientific">Caenorhabditis brenneri</name>
    <name type="common">Nematode worm</name>
    <dbReference type="NCBI Taxonomy" id="135651"/>
    <lineage>
        <taxon>Eukaryota</taxon>
        <taxon>Metazoa</taxon>
        <taxon>Ecdysozoa</taxon>
        <taxon>Nematoda</taxon>
        <taxon>Chromadorea</taxon>
        <taxon>Rhabditida</taxon>
        <taxon>Rhabditina</taxon>
        <taxon>Rhabditomorpha</taxon>
        <taxon>Rhabditoidea</taxon>
        <taxon>Rhabditidae</taxon>
        <taxon>Peloderinae</taxon>
        <taxon>Caenorhabditis</taxon>
    </lineage>
</organism>
<dbReference type="InterPro" id="IPR001810">
    <property type="entry name" value="F-box_dom"/>
</dbReference>
<evidence type="ECO:0000259" key="2">
    <source>
        <dbReference type="PROSITE" id="PS50181"/>
    </source>
</evidence>
<dbReference type="CDD" id="cd22150">
    <property type="entry name" value="F-box_CeFBXA-like"/>
    <property type="match status" value="1"/>
</dbReference>
<dbReference type="Pfam" id="PF00646">
    <property type="entry name" value="F-box"/>
    <property type="match status" value="1"/>
</dbReference>
<evidence type="ECO:0000313" key="4">
    <source>
        <dbReference type="Proteomes" id="UP000008068"/>
    </source>
</evidence>
<dbReference type="PROSITE" id="PS50181">
    <property type="entry name" value="FBOX"/>
    <property type="match status" value="1"/>
</dbReference>
<name>G0N892_CAEBE</name>
<accession>G0N892</accession>
<feature type="compositionally biased region" description="Acidic residues" evidence="1">
    <location>
        <begin position="296"/>
        <end position="332"/>
    </location>
</feature>